<dbReference type="EMBL" id="CAJOBI010006825">
    <property type="protein sequence ID" value="CAF4070333.1"/>
    <property type="molecule type" value="Genomic_DNA"/>
</dbReference>
<protein>
    <recommendedName>
        <fullName evidence="1">PGAP2IP C-terminal nuclease-like domain-containing protein</fullName>
    </recommendedName>
</protein>
<dbReference type="Pfam" id="PF23226">
    <property type="entry name" value="Exo_endo_phos_PGAP2IP"/>
    <property type="match status" value="1"/>
</dbReference>
<comment type="caution">
    <text evidence="2">The sequence shown here is derived from an EMBL/GenBank/DDBJ whole genome shotgun (WGS) entry which is preliminary data.</text>
</comment>
<dbReference type="InterPro" id="IPR036691">
    <property type="entry name" value="Endo/exonu/phosph_ase_sf"/>
</dbReference>
<dbReference type="AlphaFoldDB" id="A0A8S2PWS6"/>
<gene>
    <name evidence="2" type="ORF">SMN809_LOCUS15705</name>
</gene>
<evidence type="ECO:0000259" key="1">
    <source>
        <dbReference type="Pfam" id="PF23226"/>
    </source>
</evidence>
<organism evidence="2 3">
    <name type="scientific">Rotaria magnacalcarata</name>
    <dbReference type="NCBI Taxonomy" id="392030"/>
    <lineage>
        <taxon>Eukaryota</taxon>
        <taxon>Metazoa</taxon>
        <taxon>Spiralia</taxon>
        <taxon>Gnathifera</taxon>
        <taxon>Rotifera</taxon>
        <taxon>Eurotatoria</taxon>
        <taxon>Bdelloidea</taxon>
        <taxon>Philodinida</taxon>
        <taxon>Philodinidae</taxon>
        <taxon>Rotaria</taxon>
    </lineage>
</organism>
<dbReference type="PANTHER" id="PTHR14859:SF1">
    <property type="entry name" value="PGAP2-INTERACTING PROTEIN"/>
    <property type="match status" value="1"/>
</dbReference>
<dbReference type="InterPro" id="IPR051916">
    <property type="entry name" value="GPI-anchor_lipid_remodeler"/>
</dbReference>
<evidence type="ECO:0000313" key="3">
    <source>
        <dbReference type="Proteomes" id="UP000676336"/>
    </source>
</evidence>
<sequence length="272" mass="30942">WTVHFGYDNNARPSLDRVASVLADTNADVIGLLETDTAKPFFGNNDLTSYLGEKLHMFTDFGPSTKDHTWGCIILSKYPIVRSVHYLLPSPEGELAPAILATVQAGSKLIDVIIVHMGNDNDDLDRKLQAEKLRDIMQNSTNPLIFLGYVTSEPFSRDYRTLTSLAKDIDPTDRDRWCEYILYKNLIRVGYARITHAGLTDTEIQMARFKIPTNQNFDDNSIVVTDPSSVTDQSVHFNSRFGSFYKGHGRFNTHRFHMDTPKYFLPQDQKTK</sequence>
<reference evidence="2" key="1">
    <citation type="submission" date="2021-02" db="EMBL/GenBank/DDBJ databases">
        <authorList>
            <person name="Nowell W R."/>
        </authorList>
    </citation>
    <scope>NUCLEOTIDE SEQUENCE</scope>
</reference>
<dbReference type="InterPro" id="IPR057315">
    <property type="entry name" value="Exo_endo_phos_PGAP2IP_C"/>
</dbReference>
<dbReference type="SUPFAM" id="SSF56219">
    <property type="entry name" value="DNase I-like"/>
    <property type="match status" value="1"/>
</dbReference>
<name>A0A8S2PWS6_9BILA</name>
<proteinExistence type="predicted"/>
<dbReference type="GO" id="GO:0006506">
    <property type="term" value="P:GPI anchor biosynthetic process"/>
    <property type="evidence" value="ECO:0007669"/>
    <property type="project" value="TreeGrafter"/>
</dbReference>
<dbReference type="Proteomes" id="UP000676336">
    <property type="component" value="Unassembled WGS sequence"/>
</dbReference>
<feature type="domain" description="PGAP2IP C-terminal nuclease-like" evidence="1">
    <location>
        <begin position="1"/>
        <end position="220"/>
    </location>
</feature>
<dbReference type="GO" id="GO:0005783">
    <property type="term" value="C:endoplasmic reticulum"/>
    <property type="evidence" value="ECO:0007669"/>
    <property type="project" value="TreeGrafter"/>
</dbReference>
<dbReference type="PANTHER" id="PTHR14859">
    <property type="entry name" value="CALCOFLUOR WHITE HYPERSENSITIVE PROTEIN PRECURSOR"/>
    <property type="match status" value="1"/>
</dbReference>
<evidence type="ECO:0000313" key="2">
    <source>
        <dbReference type="EMBL" id="CAF4070333.1"/>
    </source>
</evidence>
<dbReference type="Gene3D" id="3.60.10.10">
    <property type="entry name" value="Endonuclease/exonuclease/phosphatase"/>
    <property type="match status" value="1"/>
</dbReference>
<accession>A0A8S2PWS6</accession>
<dbReference type="GO" id="GO:0016020">
    <property type="term" value="C:membrane"/>
    <property type="evidence" value="ECO:0007669"/>
    <property type="project" value="GOC"/>
</dbReference>
<feature type="non-terminal residue" evidence="2">
    <location>
        <position position="1"/>
    </location>
</feature>